<dbReference type="FunFam" id="2.130.10.10:FF:000329">
    <property type="entry name" value="WD repeat-containing protein 44"/>
    <property type="match status" value="1"/>
</dbReference>
<dbReference type="InterPro" id="IPR020472">
    <property type="entry name" value="WD40_PAC1"/>
</dbReference>
<dbReference type="Gene3D" id="2.130.10.10">
    <property type="entry name" value="YVTN repeat-like/Quinoprotein amine dehydrogenase"/>
    <property type="match status" value="1"/>
</dbReference>
<feature type="repeat" description="WD" evidence="3">
    <location>
        <begin position="555"/>
        <end position="590"/>
    </location>
</feature>
<feature type="repeat" description="WD" evidence="3">
    <location>
        <begin position="515"/>
        <end position="555"/>
    </location>
</feature>
<keyword evidence="1 3" id="KW-0853">WD repeat</keyword>
<dbReference type="eggNOG" id="KOG0283">
    <property type="taxonomic scope" value="Eukaryota"/>
</dbReference>
<dbReference type="SUPFAM" id="SSF50978">
    <property type="entry name" value="WD40 repeat-like"/>
    <property type="match status" value="1"/>
</dbReference>
<feature type="repeat" description="WD" evidence="3">
    <location>
        <begin position="408"/>
        <end position="449"/>
    </location>
</feature>
<feature type="compositionally biased region" description="Low complexity" evidence="4">
    <location>
        <begin position="836"/>
        <end position="852"/>
    </location>
</feature>
<name>A0A087H3F2_ARAAL</name>
<dbReference type="OMA" id="MYSTEDC"/>
<dbReference type="Pfam" id="PF00400">
    <property type="entry name" value="WD40"/>
    <property type="match status" value="4"/>
</dbReference>
<dbReference type="PROSITE" id="PS50294">
    <property type="entry name" value="WD_REPEATS_REGION"/>
    <property type="match status" value="3"/>
</dbReference>
<evidence type="ECO:0000256" key="1">
    <source>
        <dbReference type="ARBA" id="ARBA00022574"/>
    </source>
</evidence>
<evidence type="ECO:0000256" key="3">
    <source>
        <dbReference type="PROSITE-ProRule" id="PRU00221"/>
    </source>
</evidence>
<gene>
    <name evidence="5" type="ordered locus">AALP_Aa4g152800</name>
</gene>
<feature type="region of interest" description="Disordered" evidence="4">
    <location>
        <begin position="363"/>
        <end position="385"/>
    </location>
</feature>
<dbReference type="InterPro" id="IPR019775">
    <property type="entry name" value="WD40_repeat_CS"/>
</dbReference>
<dbReference type="Proteomes" id="UP000029120">
    <property type="component" value="Chromosome 4"/>
</dbReference>
<dbReference type="InterPro" id="IPR001680">
    <property type="entry name" value="WD40_rpt"/>
</dbReference>
<keyword evidence="6" id="KW-1185">Reference proteome</keyword>
<dbReference type="PANTHER" id="PTHR14221:SF66">
    <property type="entry name" value="TRANSDUCIN_WD40 REPEAT-LIKE SUPERFAMILY PROTEIN"/>
    <property type="match status" value="1"/>
</dbReference>
<evidence type="ECO:0000256" key="2">
    <source>
        <dbReference type="ARBA" id="ARBA00022737"/>
    </source>
</evidence>
<dbReference type="PRINTS" id="PR00320">
    <property type="entry name" value="GPROTEINBRPT"/>
</dbReference>
<dbReference type="FunFam" id="2.130.10.10:FF:002011">
    <property type="entry name" value="Transducin/WD40 repeat-like superfamily protein"/>
    <property type="match status" value="1"/>
</dbReference>
<dbReference type="InterPro" id="IPR015943">
    <property type="entry name" value="WD40/YVTN_repeat-like_dom_sf"/>
</dbReference>
<feature type="repeat" description="WD" evidence="3">
    <location>
        <begin position="700"/>
        <end position="732"/>
    </location>
</feature>
<evidence type="ECO:0000313" key="5">
    <source>
        <dbReference type="EMBL" id="KFK36654.1"/>
    </source>
</evidence>
<feature type="compositionally biased region" description="Polar residues" evidence="4">
    <location>
        <begin position="725"/>
        <end position="742"/>
    </location>
</feature>
<feature type="compositionally biased region" description="Basic and acidic residues" evidence="4">
    <location>
        <begin position="363"/>
        <end position="374"/>
    </location>
</feature>
<protein>
    <submittedName>
        <fullName evidence="5">Uncharacterized protein</fullName>
    </submittedName>
</protein>
<feature type="region of interest" description="Disordered" evidence="4">
    <location>
        <begin position="725"/>
        <end position="744"/>
    </location>
</feature>
<dbReference type="EMBL" id="CM002872">
    <property type="protein sequence ID" value="KFK36654.1"/>
    <property type="molecule type" value="Genomic_DNA"/>
</dbReference>
<proteinExistence type="predicted"/>
<dbReference type="AlphaFoldDB" id="A0A087H3F2"/>
<dbReference type="InterPro" id="IPR040324">
    <property type="entry name" value="WDR44/Dgr2"/>
</dbReference>
<dbReference type="Gramene" id="KFK36654">
    <property type="protein sequence ID" value="KFK36654"/>
    <property type="gene ID" value="AALP_AA4G152800"/>
</dbReference>
<dbReference type="PANTHER" id="PTHR14221">
    <property type="entry name" value="WD REPEAT DOMAIN 44"/>
    <property type="match status" value="1"/>
</dbReference>
<organism evidence="5 6">
    <name type="scientific">Arabis alpina</name>
    <name type="common">Alpine rock-cress</name>
    <dbReference type="NCBI Taxonomy" id="50452"/>
    <lineage>
        <taxon>Eukaryota</taxon>
        <taxon>Viridiplantae</taxon>
        <taxon>Streptophyta</taxon>
        <taxon>Embryophyta</taxon>
        <taxon>Tracheophyta</taxon>
        <taxon>Spermatophyta</taxon>
        <taxon>Magnoliopsida</taxon>
        <taxon>eudicotyledons</taxon>
        <taxon>Gunneridae</taxon>
        <taxon>Pentapetalae</taxon>
        <taxon>rosids</taxon>
        <taxon>malvids</taxon>
        <taxon>Brassicales</taxon>
        <taxon>Brassicaceae</taxon>
        <taxon>Arabideae</taxon>
        <taxon>Arabis</taxon>
    </lineage>
</organism>
<evidence type="ECO:0000313" key="6">
    <source>
        <dbReference type="Proteomes" id="UP000029120"/>
    </source>
</evidence>
<evidence type="ECO:0000256" key="4">
    <source>
        <dbReference type="SAM" id="MobiDB-lite"/>
    </source>
</evidence>
<dbReference type="InterPro" id="IPR036322">
    <property type="entry name" value="WD40_repeat_dom_sf"/>
</dbReference>
<dbReference type="SMART" id="SM00320">
    <property type="entry name" value="WD40"/>
    <property type="match status" value="6"/>
</dbReference>
<feature type="compositionally biased region" description="Polar residues" evidence="4">
    <location>
        <begin position="853"/>
        <end position="864"/>
    </location>
</feature>
<sequence length="923" mass="103335">MMGEVGKLDRKKTMTMNWAGLGDFEDDDDDDRFFETHDRLSSALSTLDMANSSSDEEDEGEDFDDCRISFSSAVSSLTTASRKFRTPAMSPDYDIWMAAPGSISERRRRLLTGMGLVSNKDMIGAVSIRRVTNREDKKKKENGEIQVEVKVNDDESHDHDPFPVMLARSRSESDIERFLIEKRRKEEFLGKISKQRLTRTNSAIGATRTRICEYQTPIKQSPAVVCRNRKASRGGGGGSDALTSVMSAKARLGAFFLIKNLDTGKEFIVNEYDEDGMWNRLSDLQTGKQLTLEEFEKCVGYSPVVKELMRRENVNRINYEPFMDLRKFNSYLSKSVRLSKRRGAALLKNIKGVAHSMSLRVADKDVSDTDSPKKGKDHKHGKANQWVKVRPTGKSYKELSALHMCQEIQAHEGAIWTIKFSPDAHYLASGGEDGVIHVWEVQECEIMSINEGSLTPIHPSLCDSVERSFNGNEVTVVEKKKKGKGSSARRSSHIPEYVHVPETVFSFSEKPVCSFKGHLDDILDLSWSKSQLLLSSSMDKTVRLWDLETRTCLKLFAHNDYVTCIQFNPVDENYFISGSLDAKIRIWSIQDRHVVEWSDLHEMVTAACYTPDGQGALIGSQKGICRAYDTEDCKLNQTSQIDVQSHKKSQAKRKITSFQFSPVNPSEVLVTSADSRIRILDGSEVIHKFKGFRNTNSQISASYSQDGKYIICASEDGQVYLWKNNSNRTSSDTGKRSTVMTQSHEHFQCKDVSAAVPWHGHVRGEPPPVQIHSKRHSKRISTSSHPSSATSSPTKEETSAAQQTTSNRNKKSGLPPIPKKTATQSPKRQQEEEVGPEIGSSESFGSSMNGSEPNSSRFGESPSINTSSRLSSWSWFDGGGHGPHTIQPTAWGMVIVTATIHGEIRSYQNFGLPRRIGRQTTLF</sequence>
<reference evidence="6" key="1">
    <citation type="journal article" date="2015" name="Nat. Plants">
        <title>Genome expansion of Arabis alpina linked with retrotransposition and reduced symmetric DNA methylation.</title>
        <authorList>
            <person name="Willing E.M."/>
            <person name="Rawat V."/>
            <person name="Mandakova T."/>
            <person name="Maumus F."/>
            <person name="James G.V."/>
            <person name="Nordstroem K.J."/>
            <person name="Becker C."/>
            <person name="Warthmann N."/>
            <person name="Chica C."/>
            <person name="Szarzynska B."/>
            <person name="Zytnicki M."/>
            <person name="Albani M.C."/>
            <person name="Kiefer C."/>
            <person name="Bergonzi S."/>
            <person name="Castaings L."/>
            <person name="Mateos J.L."/>
            <person name="Berns M.C."/>
            <person name="Bujdoso N."/>
            <person name="Piofczyk T."/>
            <person name="de Lorenzo L."/>
            <person name="Barrero-Sicilia C."/>
            <person name="Mateos I."/>
            <person name="Piednoel M."/>
            <person name="Hagmann J."/>
            <person name="Chen-Min-Tao R."/>
            <person name="Iglesias-Fernandez R."/>
            <person name="Schuster S.C."/>
            <person name="Alonso-Blanco C."/>
            <person name="Roudier F."/>
            <person name="Carbonero P."/>
            <person name="Paz-Ares J."/>
            <person name="Davis S.J."/>
            <person name="Pecinka A."/>
            <person name="Quesneville H."/>
            <person name="Colot V."/>
            <person name="Lysak M.A."/>
            <person name="Weigel D."/>
            <person name="Coupland G."/>
            <person name="Schneeberger K."/>
        </authorList>
    </citation>
    <scope>NUCLEOTIDE SEQUENCE [LARGE SCALE GENOMIC DNA]</scope>
    <source>
        <strain evidence="6">cv. Pajares</strain>
    </source>
</reference>
<dbReference type="PROSITE" id="PS00678">
    <property type="entry name" value="WD_REPEATS_1"/>
    <property type="match status" value="2"/>
</dbReference>
<accession>A0A087H3F2</accession>
<keyword evidence="2" id="KW-0677">Repeat</keyword>
<feature type="compositionally biased region" description="Low complexity" evidence="4">
    <location>
        <begin position="781"/>
        <end position="793"/>
    </location>
</feature>
<dbReference type="OrthoDB" id="408728at2759"/>
<feature type="region of interest" description="Disordered" evidence="4">
    <location>
        <begin position="758"/>
        <end position="864"/>
    </location>
</feature>
<dbReference type="PROSITE" id="PS50082">
    <property type="entry name" value="WD_REPEATS_2"/>
    <property type="match status" value="4"/>
</dbReference>